<proteinExistence type="predicted"/>
<evidence type="ECO:0000313" key="3">
    <source>
        <dbReference type="EMBL" id="BFH73901.1"/>
    </source>
</evidence>
<protein>
    <submittedName>
        <fullName evidence="3">DUF364 domain-containing protein</fullName>
    </submittedName>
</protein>
<dbReference type="RefSeq" id="WP_369609458.1">
    <property type="nucleotide sequence ID" value="NZ_AP031322.1"/>
</dbReference>
<accession>A0AAT9GSQ7</accession>
<dbReference type="KEGG" id="sjv:SJAV_18450"/>
<dbReference type="AlphaFoldDB" id="A0AAT9GSQ7"/>
<dbReference type="Gene3D" id="3.30.390.100">
    <property type="match status" value="1"/>
</dbReference>
<dbReference type="Gene3D" id="3.40.50.11590">
    <property type="match status" value="1"/>
</dbReference>
<feature type="domain" description="DUF4213" evidence="2">
    <location>
        <begin position="11"/>
        <end position="86"/>
    </location>
</feature>
<dbReference type="EMBL" id="AP031322">
    <property type="protein sequence ID" value="BFH73901.1"/>
    <property type="molecule type" value="Genomic_DNA"/>
</dbReference>
<gene>
    <name evidence="3" type="ORF">SJAV_18450</name>
</gene>
<dbReference type="GeneID" id="92354798"/>
<dbReference type="SUPFAM" id="SSF159713">
    <property type="entry name" value="Dhaf3308-like"/>
    <property type="match status" value="1"/>
</dbReference>
<sequence>MRIIDYLVSLAKEKDYEVKNVTIGLTWTCVLSKNCGMALTYKLPLFGEIANAGELENYTTGKLAELLYSWNLLEASVGLAAINSVIDPLWNYRGNGLDFMLEMSKGKKVVMIGKFPNVEKFKEIAQQFIILELNPYLIDPLNNIFPSTASEFVIEEADVLIITSSTIINKSVDRLIQLGKKAYKILVGPSTPMIKDLLDFVDALAGIKVNDPQNLIKKISQGYGMVKPSDILDFIILAK</sequence>
<dbReference type="Pfam" id="PF04016">
    <property type="entry name" value="DUF364"/>
    <property type="match status" value="1"/>
</dbReference>
<reference evidence="3" key="1">
    <citation type="submission" date="2024-03" db="EMBL/GenBank/DDBJ databases">
        <title>Complete genome sequence of Sulfurisphaera javensis strain KD-1.</title>
        <authorList>
            <person name="Sakai H."/>
            <person name="Nur N."/>
            <person name="Suwanto A."/>
            <person name="Kurosawa N."/>
        </authorList>
    </citation>
    <scope>NUCLEOTIDE SEQUENCE</scope>
    <source>
        <strain evidence="3">KD-1</strain>
    </source>
</reference>
<dbReference type="InterPro" id="IPR007161">
    <property type="entry name" value="DUF364"/>
</dbReference>
<organism evidence="3">
    <name type="scientific">Sulfurisphaera javensis</name>
    <dbReference type="NCBI Taxonomy" id="2049879"/>
    <lineage>
        <taxon>Archaea</taxon>
        <taxon>Thermoproteota</taxon>
        <taxon>Thermoprotei</taxon>
        <taxon>Sulfolobales</taxon>
        <taxon>Sulfolobaceae</taxon>
        <taxon>Sulfurisphaera</taxon>
    </lineage>
</organism>
<evidence type="ECO:0000259" key="2">
    <source>
        <dbReference type="Pfam" id="PF13938"/>
    </source>
</evidence>
<dbReference type="Pfam" id="PF13938">
    <property type="entry name" value="DUF4213"/>
    <property type="match status" value="1"/>
</dbReference>
<name>A0AAT9GSQ7_9CREN</name>
<feature type="domain" description="Putative heavy-metal chelation" evidence="1">
    <location>
        <begin position="97"/>
        <end position="227"/>
    </location>
</feature>
<evidence type="ECO:0000259" key="1">
    <source>
        <dbReference type="Pfam" id="PF04016"/>
    </source>
</evidence>
<dbReference type="InterPro" id="IPR025251">
    <property type="entry name" value="DUF4213"/>
</dbReference>